<evidence type="ECO:0000256" key="1">
    <source>
        <dbReference type="ARBA" id="ARBA00022801"/>
    </source>
</evidence>
<evidence type="ECO:0000259" key="3">
    <source>
        <dbReference type="PROSITE" id="PS51781"/>
    </source>
</evidence>
<dbReference type="PANTHER" id="PTHR30404">
    <property type="entry name" value="N-ACETYLMURAMOYL-L-ALANINE AMIDASE"/>
    <property type="match status" value="1"/>
</dbReference>
<dbReference type="PROSITE" id="PS51781">
    <property type="entry name" value="SH3B"/>
    <property type="match status" value="2"/>
</dbReference>
<organism evidence="4 5">
    <name type="scientific">Alkalicoccus urumqiensis</name>
    <name type="common">Bacillus urumqiensis</name>
    <dbReference type="NCBI Taxonomy" id="1548213"/>
    <lineage>
        <taxon>Bacteria</taxon>
        <taxon>Bacillati</taxon>
        <taxon>Bacillota</taxon>
        <taxon>Bacilli</taxon>
        <taxon>Bacillales</taxon>
        <taxon>Bacillaceae</taxon>
        <taxon>Alkalicoccus</taxon>
    </lineage>
</organism>
<proteinExistence type="predicted"/>
<dbReference type="InterPro" id="IPR012854">
    <property type="entry name" value="Cu_amine_oxidase-like_N"/>
</dbReference>
<dbReference type="Pfam" id="PF01520">
    <property type="entry name" value="Amidase_3"/>
    <property type="match status" value="1"/>
</dbReference>
<dbReference type="SUPFAM" id="SSF53187">
    <property type="entry name" value="Zn-dependent exopeptidases"/>
    <property type="match status" value="1"/>
</dbReference>
<evidence type="ECO:0000256" key="2">
    <source>
        <dbReference type="ARBA" id="ARBA00023316"/>
    </source>
</evidence>
<dbReference type="Gene3D" id="2.30.30.40">
    <property type="entry name" value="SH3 Domains"/>
    <property type="match status" value="2"/>
</dbReference>
<evidence type="ECO:0000313" key="4">
    <source>
        <dbReference type="EMBL" id="PRO66988.1"/>
    </source>
</evidence>
<dbReference type="SMART" id="SM00287">
    <property type="entry name" value="SH3b"/>
    <property type="match status" value="2"/>
</dbReference>
<dbReference type="OrthoDB" id="9806267at2"/>
<accession>A0A2P6ML29</accession>
<sequence length="582" mass="63931">MCMLRKLIQLGVVAALLAVGFVLWTPNEAQAAERGVISGLDSGDTLNVRDRADLDQSTVIGKLSNGDVVHISRETGIFYEISFKRETAYVSKYYVDKQSGSRGDTSIVVNGEPIAFPVAPRNENNQLLVPYRAISEALGINITWNQQQKTVTAEGAGKTVLFEMTPRRSYVDGSEVSVNPRPNIVSGTTMVPLRFFAETFEADVDYVHSENRVFIESDGQSVTPGEDVLSDSDFDGNLTAVVNTNGLNVRDSGSTRGRSVGTLQRGDVVMVEGFSNEWAKVRYGSNQTGFVHTYYLQMKHFNNDLRILGNPQWQRTNNRDMLNLYKIGGTTVDVSERADGFTITTNATDIDAPSSSERAIKRVRVETSGSTKRIHVDVADGYHYVYRETFGSVFLTFLPPGLEGKRIVIDAGHGAKDPGARANGLVEKELALDISLEAERILEAAGADVIMTRTTDEFLELTQRADIANDEFADAFISVHLNAFNGTAKGSETFWHGASSGPNSEKLAHAIQDAMVAKLGTHYRRVAEQNFSVIRRSSMPSTLIEFAFLDNAEDAAIVKRPGFTRDAADAIKIGLEDFYHVR</sequence>
<dbReference type="Gene3D" id="3.40.630.40">
    <property type="entry name" value="Zn-dependent exopeptidases"/>
    <property type="match status" value="1"/>
</dbReference>
<protein>
    <recommendedName>
        <fullName evidence="3">SH3b domain-containing protein</fullName>
    </recommendedName>
</protein>
<keyword evidence="1" id="KW-0378">Hydrolase</keyword>
<keyword evidence="5" id="KW-1185">Reference proteome</keyword>
<dbReference type="GO" id="GO:0009253">
    <property type="term" value="P:peptidoglycan catabolic process"/>
    <property type="evidence" value="ECO:0007669"/>
    <property type="project" value="InterPro"/>
</dbReference>
<dbReference type="InterPro" id="IPR003646">
    <property type="entry name" value="SH3-like_bac-type"/>
</dbReference>
<dbReference type="Gene3D" id="3.30.457.10">
    <property type="entry name" value="Copper amine oxidase-like, N-terminal domain"/>
    <property type="match status" value="1"/>
</dbReference>
<keyword evidence="2" id="KW-0961">Cell wall biogenesis/degradation</keyword>
<dbReference type="SMART" id="SM00646">
    <property type="entry name" value="Ami_3"/>
    <property type="match status" value="1"/>
</dbReference>
<evidence type="ECO:0000313" key="5">
    <source>
        <dbReference type="Proteomes" id="UP000243650"/>
    </source>
</evidence>
<name>A0A2P6ML29_ALKUR</name>
<dbReference type="GO" id="GO:0030288">
    <property type="term" value="C:outer membrane-bounded periplasmic space"/>
    <property type="evidence" value="ECO:0007669"/>
    <property type="project" value="TreeGrafter"/>
</dbReference>
<dbReference type="GO" id="GO:0008745">
    <property type="term" value="F:N-acetylmuramoyl-L-alanine amidase activity"/>
    <property type="evidence" value="ECO:0007669"/>
    <property type="project" value="InterPro"/>
</dbReference>
<dbReference type="InterPro" id="IPR036582">
    <property type="entry name" value="Mao_N_sf"/>
</dbReference>
<dbReference type="PANTHER" id="PTHR30404:SF0">
    <property type="entry name" value="N-ACETYLMURAMOYL-L-ALANINE AMIDASE AMIC"/>
    <property type="match status" value="1"/>
</dbReference>
<dbReference type="CDD" id="cd02696">
    <property type="entry name" value="MurNAc-LAA"/>
    <property type="match status" value="1"/>
</dbReference>
<dbReference type="SUPFAM" id="SSF55383">
    <property type="entry name" value="Copper amine oxidase, domain N"/>
    <property type="match status" value="1"/>
</dbReference>
<dbReference type="Proteomes" id="UP000243650">
    <property type="component" value="Unassembled WGS sequence"/>
</dbReference>
<gene>
    <name evidence="4" type="ORF">C6I21_00005</name>
</gene>
<reference evidence="4 5" key="1">
    <citation type="submission" date="2018-03" db="EMBL/GenBank/DDBJ databases">
        <title>Bacillus urumqiensis sp. nov., a moderately haloalkaliphilic bacterium isolated from a salt lake.</title>
        <authorList>
            <person name="Zhao B."/>
            <person name="Liao Z."/>
        </authorList>
    </citation>
    <scope>NUCLEOTIDE SEQUENCE [LARGE SCALE GENOMIC DNA]</scope>
    <source>
        <strain evidence="4 5">BZ-SZ-XJ18</strain>
    </source>
</reference>
<dbReference type="Pfam" id="PF07833">
    <property type="entry name" value="Cu_amine_oxidN1"/>
    <property type="match status" value="1"/>
</dbReference>
<feature type="domain" description="SH3b" evidence="3">
    <location>
        <begin position="237"/>
        <end position="300"/>
    </location>
</feature>
<dbReference type="InterPro" id="IPR050695">
    <property type="entry name" value="N-acetylmuramoyl_amidase_3"/>
</dbReference>
<dbReference type="GO" id="GO:0071555">
    <property type="term" value="P:cell wall organization"/>
    <property type="evidence" value="ECO:0007669"/>
    <property type="project" value="UniProtKB-KW"/>
</dbReference>
<dbReference type="Pfam" id="PF08239">
    <property type="entry name" value="SH3_3"/>
    <property type="match status" value="2"/>
</dbReference>
<dbReference type="InterPro" id="IPR002508">
    <property type="entry name" value="MurNAc-LAA_cat"/>
</dbReference>
<feature type="domain" description="SH3b" evidence="3">
    <location>
        <begin position="32"/>
        <end position="98"/>
    </location>
</feature>
<comment type="caution">
    <text evidence="4">The sequence shown here is derived from an EMBL/GenBank/DDBJ whole genome shotgun (WGS) entry which is preliminary data.</text>
</comment>
<dbReference type="EMBL" id="PVNS01000001">
    <property type="protein sequence ID" value="PRO66988.1"/>
    <property type="molecule type" value="Genomic_DNA"/>
</dbReference>
<dbReference type="AlphaFoldDB" id="A0A2P6ML29"/>